<dbReference type="HOGENOM" id="CLU_1623903_0_0_10"/>
<evidence type="ECO:0000313" key="2">
    <source>
        <dbReference type="EMBL" id="EJZ65134.1"/>
    </source>
</evidence>
<dbReference type="NCBIfam" id="TIGR04183">
    <property type="entry name" value="Por_Secre_tail"/>
    <property type="match status" value="1"/>
</dbReference>
<dbReference type="InterPro" id="IPR026444">
    <property type="entry name" value="Secre_tail"/>
</dbReference>
<dbReference type="STRING" id="742726.HMPREF9448_00864"/>
<evidence type="ECO:0000256" key="1">
    <source>
        <dbReference type="SAM" id="SignalP"/>
    </source>
</evidence>
<proteinExistence type="predicted"/>
<protein>
    <submittedName>
        <fullName evidence="2">Por secretion system C-terminal sorting domain-containing protein</fullName>
    </submittedName>
</protein>
<dbReference type="Proteomes" id="UP000006044">
    <property type="component" value="Unassembled WGS sequence"/>
</dbReference>
<accession>K0XBI0</accession>
<keyword evidence="1" id="KW-0732">Signal</keyword>
<sequence>MKKIVIPLLLGLFATIPHHLPAASYKSIIVNQSDGSEMKVTIEDDMKTAVAEGNLVITCTKGDIVLPVIDIKNWTFSTSAGSDDVWTGIESPTASGTNCILNSDRIILSNLPEGSTVTLCSIDGRIVKNSRAEGDYELSISELPKGIYVLTYNKNTLKIAVAK</sequence>
<organism evidence="2 3">
    <name type="scientific">Barnesiella intestinihominis YIT 11860</name>
    <dbReference type="NCBI Taxonomy" id="742726"/>
    <lineage>
        <taxon>Bacteria</taxon>
        <taxon>Pseudomonadati</taxon>
        <taxon>Bacteroidota</taxon>
        <taxon>Bacteroidia</taxon>
        <taxon>Bacteroidales</taxon>
        <taxon>Barnesiellaceae</taxon>
        <taxon>Barnesiella</taxon>
    </lineage>
</organism>
<dbReference type="AlphaFoldDB" id="K0XBI0"/>
<comment type="caution">
    <text evidence="2">The sequence shown here is derived from an EMBL/GenBank/DDBJ whole genome shotgun (WGS) entry which is preliminary data.</text>
</comment>
<dbReference type="EMBL" id="ADLE01000007">
    <property type="protein sequence ID" value="EJZ65134.1"/>
    <property type="molecule type" value="Genomic_DNA"/>
</dbReference>
<gene>
    <name evidence="2" type="ORF">HMPREF9448_00864</name>
</gene>
<feature type="signal peptide" evidence="1">
    <location>
        <begin position="1"/>
        <end position="22"/>
    </location>
</feature>
<reference evidence="2 3" key="1">
    <citation type="submission" date="2012-08" db="EMBL/GenBank/DDBJ databases">
        <title>The Genome Sequence of Barnesiella intestinihominis YIT 11860.</title>
        <authorList>
            <consortium name="The Broad Institute Genome Sequencing Platform"/>
            <person name="Earl A."/>
            <person name="Ward D."/>
            <person name="Feldgarden M."/>
            <person name="Gevers D."/>
            <person name="Morotomi M."/>
            <person name="Walker B."/>
            <person name="Young S.K."/>
            <person name="Zeng Q."/>
            <person name="Gargeya S."/>
            <person name="Fitzgerald M."/>
            <person name="Haas B."/>
            <person name="Abouelleil A."/>
            <person name="Alvarado L."/>
            <person name="Arachchi H.M."/>
            <person name="Berlin A.M."/>
            <person name="Chapman S.B."/>
            <person name="Goldberg J."/>
            <person name="Griggs A."/>
            <person name="Gujja S."/>
            <person name="Hansen M."/>
            <person name="Howarth C."/>
            <person name="Imamovic A."/>
            <person name="Larimer J."/>
            <person name="McCowen C."/>
            <person name="Montmayeur A."/>
            <person name="Murphy C."/>
            <person name="Neiman D."/>
            <person name="Pearson M."/>
            <person name="Priest M."/>
            <person name="Roberts A."/>
            <person name="Saif S."/>
            <person name="Shea T."/>
            <person name="Sisk P."/>
            <person name="Sykes S."/>
            <person name="Wortman J."/>
            <person name="Nusbaum C."/>
            <person name="Birren B."/>
        </authorList>
    </citation>
    <scope>NUCLEOTIDE SEQUENCE [LARGE SCALE GENOMIC DNA]</scope>
    <source>
        <strain evidence="2 3">YIT 11860</strain>
    </source>
</reference>
<dbReference type="GeneID" id="77848174"/>
<dbReference type="RefSeq" id="WP_008861358.1">
    <property type="nucleotide sequence ID" value="NZ_JH815203.1"/>
</dbReference>
<evidence type="ECO:0000313" key="3">
    <source>
        <dbReference type="Proteomes" id="UP000006044"/>
    </source>
</evidence>
<feature type="chain" id="PRO_5003843743" evidence="1">
    <location>
        <begin position="23"/>
        <end position="163"/>
    </location>
</feature>
<keyword evidence="3" id="KW-1185">Reference proteome</keyword>
<name>K0XBI0_9BACT</name>